<comment type="caution">
    <text evidence="2">The sequence shown here is derived from an EMBL/GenBank/DDBJ whole genome shotgun (WGS) entry which is preliminary data.</text>
</comment>
<dbReference type="Pfam" id="PF02627">
    <property type="entry name" value="CMD"/>
    <property type="match status" value="1"/>
</dbReference>
<name>A0A438NHU7_EXOME</name>
<dbReference type="GO" id="GO:0051920">
    <property type="term" value="F:peroxiredoxin activity"/>
    <property type="evidence" value="ECO:0007669"/>
    <property type="project" value="InterPro"/>
</dbReference>
<evidence type="ECO:0000259" key="1">
    <source>
        <dbReference type="Pfam" id="PF02627"/>
    </source>
</evidence>
<dbReference type="OrthoDB" id="104509at2759"/>
<organism evidence="2 3">
    <name type="scientific">Exophiala mesophila</name>
    <name type="common">Black yeast-like fungus</name>
    <dbReference type="NCBI Taxonomy" id="212818"/>
    <lineage>
        <taxon>Eukaryota</taxon>
        <taxon>Fungi</taxon>
        <taxon>Dikarya</taxon>
        <taxon>Ascomycota</taxon>
        <taxon>Pezizomycotina</taxon>
        <taxon>Eurotiomycetes</taxon>
        <taxon>Chaetothyriomycetidae</taxon>
        <taxon>Chaetothyriales</taxon>
        <taxon>Herpotrichiellaceae</taxon>
        <taxon>Exophiala</taxon>
    </lineage>
</organism>
<protein>
    <recommendedName>
        <fullName evidence="1">Carboxymuconolactone decarboxylase-like domain-containing protein</fullName>
    </recommendedName>
</protein>
<dbReference type="EMBL" id="NAJM01000002">
    <property type="protein sequence ID" value="RVX75301.1"/>
    <property type="molecule type" value="Genomic_DNA"/>
</dbReference>
<dbReference type="InterPro" id="IPR003779">
    <property type="entry name" value="CMD-like"/>
</dbReference>
<evidence type="ECO:0000313" key="2">
    <source>
        <dbReference type="EMBL" id="RVX75301.1"/>
    </source>
</evidence>
<dbReference type="VEuPathDB" id="FungiDB:PV10_02471"/>
<dbReference type="InterPro" id="IPR052512">
    <property type="entry name" value="4CMD/NDH-1_regulator"/>
</dbReference>
<dbReference type="InterPro" id="IPR029032">
    <property type="entry name" value="AhpD-like"/>
</dbReference>
<feature type="domain" description="Carboxymuconolactone decarboxylase-like" evidence="1">
    <location>
        <begin position="46"/>
        <end position="124"/>
    </location>
</feature>
<dbReference type="SUPFAM" id="SSF69118">
    <property type="entry name" value="AhpD-like"/>
    <property type="match status" value="1"/>
</dbReference>
<dbReference type="AlphaFoldDB" id="A0A438NHU7"/>
<dbReference type="PANTHER" id="PTHR33570">
    <property type="entry name" value="4-CARBOXYMUCONOLACTONE DECARBOXYLASE FAMILY PROTEIN"/>
    <property type="match status" value="1"/>
</dbReference>
<proteinExistence type="predicted"/>
<dbReference type="Gene3D" id="1.20.1290.10">
    <property type="entry name" value="AhpD-like"/>
    <property type="match status" value="1"/>
</dbReference>
<evidence type="ECO:0000313" key="3">
    <source>
        <dbReference type="Proteomes" id="UP000288859"/>
    </source>
</evidence>
<reference evidence="2 3" key="1">
    <citation type="submission" date="2017-03" db="EMBL/GenBank/DDBJ databases">
        <title>Genomes of endolithic fungi from Antarctica.</title>
        <authorList>
            <person name="Coleine C."/>
            <person name="Masonjones S."/>
            <person name="Stajich J.E."/>
        </authorList>
    </citation>
    <scope>NUCLEOTIDE SEQUENCE [LARGE SCALE GENOMIC DNA]</scope>
    <source>
        <strain evidence="2 3">CCFEE 6314</strain>
    </source>
</reference>
<dbReference type="Proteomes" id="UP000288859">
    <property type="component" value="Unassembled WGS sequence"/>
</dbReference>
<sequence length="140" mass="15924">MSSTTELQQEDRLAIGKQMAEQFLGKKFYSLILSRMKDDIFTKTSMEYIWETCFYSYARPGLEHRERSLMNLAMLIALNRGPELKIHLRAAVNNGLTEEQICEACRHAMIYCGVPAGRDALITASEVLAQMKEAGEYPPK</sequence>
<accession>A0A438NHU7</accession>
<dbReference type="PANTHER" id="PTHR33570:SF2">
    <property type="entry name" value="CARBOXYMUCONOLACTONE DECARBOXYLASE-LIKE DOMAIN-CONTAINING PROTEIN"/>
    <property type="match status" value="1"/>
</dbReference>
<gene>
    <name evidence="2" type="ORF">B0A52_00654</name>
</gene>